<accession>A0A4Q7VKL1</accession>
<evidence type="ECO:0000313" key="3">
    <source>
        <dbReference type="Proteomes" id="UP000293562"/>
    </source>
</evidence>
<comment type="caution">
    <text evidence="2">The sequence shown here is derived from an EMBL/GenBank/DDBJ whole genome shotgun (WGS) entry which is preliminary data.</text>
</comment>
<dbReference type="PROSITE" id="PS51257">
    <property type="entry name" value="PROKAR_LIPOPROTEIN"/>
    <property type="match status" value="1"/>
</dbReference>
<dbReference type="EMBL" id="SHKN01000001">
    <property type="protein sequence ID" value="RZT96770.1"/>
    <property type="molecule type" value="Genomic_DNA"/>
</dbReference>
<evidence type="ECO:0000313" key="2">
    <source>
        <dbReference type="EMBL" id="RZT96770.1"/>
    </source>
</evidence>
<gene>
    <name evidence="2" type="ORF">EV201_1419</name>
</gene>
<feature type="chain" id="PRO_5020206649" description="Lipoprotein" evidence="1">
    <location>
        <begin position="23"/>
        <end position="42"/>
    </location>
</feature>
<dbReference type="AlphaFoldDB" id="A0A4Q7VKL1"/>
<name>A0A4Q7VKL1_9BACT</name>
<proteinExistence type="predicted"/>
<keyword evidence="1" id="KW-0732">Signal</keyword>
<sequence>MKKLLYALCLLLLVGTVLSSCATDKKCPAYTKVETQKTLKTV</sequence>
<evidence type="ECO:0008006" key="4">
    <source>
        <dbReference type="Google" id="ProtNLM"/>
    </source>
</evidence>
<dbReference type="Proteomes" id="UP000293562">
    <property type="component" value="Unassembled WGS sequence"/>
</dbReference>
<protein>
    <recommendedName>
        <fullName evidence="4">Lipoprotein</fullName>
    </recommendedName>
</protein>
<evidence type="ECO:0000256" key="1">
    <source>
        <dbReference type="SAM" id="SignalP"/>
    </source>
</evidence>
<keyword evidence="3" id="KW-1185">Reference proteome</keyword>
<feature type="signal peptide" evidence="1">
    <location>
        <begin position="1"/>
        <end position="22"/>
    </location>
</feature>
<organism evidence="2 3">
    <name type="scientific">Ancylomarina subtilis</name>
    <dbReference type="NCBI Taxonomy" id="1639035"/>
    <lineage>
        <taxon>Bacteria</taxon>
        <taxon>Pseudomonadati</taxon>
        <taxon>Bacteroidota</taxon>
        <taxon>Bacteroidia</taxon>
        <taxon>Marinilabiliales</taxon>
        <taxon>Marinifilaceae</taxon>
        <taxon>Ancylomarina</taxon>
    </lineage>
</organism>
<reference evidence="2 3" key="1">
    <citation type="submission" date="2019-02" db="EMBL/GenBank/DDBJ databases">
        <title>Genomic Encyclopedia of Type Strains, Phase IV (KMG-IV): sequencing the most valuable type-strain genomes for metagenomic binning, comparative biology and taxonomic classification.</title>
        <authorList>
            <person name="Goeker M."/>
        </authorList>
    </citation>
    <scope>NUCLEOTIDE SEQUENCE [LARGE SCALE GENOMIC DNA]</scope>
    <source>
        <strain evidence="2 3">DSM 28825</strain>
    </source>
</reference>